<evidence type="ECO:0000256" key="5">
    <source>
        <dbReference type="ARBA" id="ARBA00022777"/>
    </source>
</evidence>
<dbReference type="SMART" id="SM00387">
    <property type="entry name" value="HATPase_c"/>
    <property type="match status" value="1"/>
</dbReference>
<dbReference type="SMART" id="SM00388">
    <property type="entry name" value="HisKA"/>
    <property type="match status" value="1"/>
</dbReference>
<dbReference type="GO" id="GO:0005886">
    <property type="term" value="C:plasma membrane"/>
    <property type="evidence" value="ECO:0007669"/>
    <property type="project" value="TreeGrafter"/>
</dbReference>
<dbReference type="CDD" id="cd00082">
    <property type="entry name" value="HisKA"/>
    <property type="match status" value="1"/>
</dbReference>
<reference evidence="9" key="3">
    <citation type="submission" date="2019-06" db="EMBL/GenBank/DDBJ databases">
        <title>A comparative analysis of the Nautiliaceae.</title>
        <authorList>
            <person name="Grosche A."/>
            <person name="Smedile F."/>
            <person name="Vetriani C."/>
        </authorList>
    </citation>
    <scope>NUCLEOTIDE SEQUENCE</scope>
    <source>
        <strain evidence="9">TB6</strain>
    </source>
</reference>
<evidence type="ECO:0000313" key="11">
    <source>
        <dbReference type="Proteomes" id="UP000272781"/>
    </source>
</evidence>
<feature type="domain" description="Histidine kinase" evidence="8">
    <location>
        <begin position="177"/>
        <end position="382"/>
    </location>
</feature>
<dbReference type="EC" id="2.7.13.3" evidence="2"/>
<protein>
    <recommendedName>
        <fullName evidence="2">histidine kinase</fullName>
        <ecNumber evidence="2">2.7.13.3</ecNumber>
    </recommendedName>
</protein>
<dbReference type="PANTHER" id="PTHR45453:SF1">
    <property type="entry name" value="PHOSPHATE REGULON SENSOR PROTEIN PHOR"/>
    <property type="match status" value="1"/>
</dbReference>
<keyword evidence="6" id="KW-0902">Two-component regulatory system</keyword>
<reference evidence="10 11" key="2">
    <citation type="submission" date="2018-11" db="EMBL/GenBank/DDBJ databases">
        <title>Genomic Encyclopedia of Type Strains, Phase IV (KMG-IV): sequencing the most valuable type-strain genomes for metagenomic binning, comparative biology and taxonomic classification.</title>
        <authorList>
            <person name="Goeker M."/>
        </authorList>
    </citation>
    <scope>NUCLEOTIDE SEQUENCE [LARGE SCALE GENOMIC DNA]</scope>
    <source>
        <strain evidence="10 11">DSM 27783</strain>
    </source>
</reference>
<evidence type="ECO:0000256" key="2">
    <source>
        <dbReference type="ARBA" id="ARBA00012438"/>
    </source>
</evidence>
<sequence>MNNLRNELFYKFALTVFLIIAFFEGALMFALVKSFDTHLKDKLALVAAEINPTHFNKEALVDIQHKYKVFPLFVRLIKPMNKQQLKNIKLGYKIQKIRINGVREKVLSYSVEKNGYIVQIATLYSTNDDRINIIKTISILISFVIYLIILMIGYKFIDTIAKQIEMSFAKLKRFNSNVSHELKTPLAIMKSEIEVALMNNTKDCEKTLKSMLQEINYINDITEKLLFLTKETKKIKLEDVDLEELILELFEKYAEKIEFELDFGDEEYDIKGDKTLLKMALSNIIENSIKYGANKIVIKLEKNKHKIILTIKDNGIGIPKEKLPFIFDEFYRVDESHNKKIKGFGLGLSIVKNILTLHKAKIKVNSDEGKGVEFIIEFPLITHQEKKSA</sequence>
<keyword evidence="7" id="KW-1133">Transmembrane helix</keyword>
<dbReference type="EMBL" id="RJVK01000002">
    <property type="protein sequence ID" value="ROR40133.1"/>
    <property type="molecule type" value="Genomic_DNA"/>
</dbReference>
<dbReference type="SUPFAM" id="SSF47384">
    <property type="entry name" value="Homodimeric domain of signal transducing histidine kinase"/>
    <property type="match status" value="1"/>
</dbReference>
<dbReference type="InterPro" id="IPR036890">
    <property type="entry name" value="HATPase_C_sf"/>
</dbReference>
<keyword evidence="7" id="KW-0472">Membrane</keyword>
<dbReference type="Proteomes" id="UP000272781">
    <property type="component" value="Unassembled WGS sequence"/>
</dbReference>
<dbReference type="GO" id="GO:0000155">
    <property type="term" value="F:phosphorelay sensor kinase activity"/>
    <property type="evidence" value="ECO:0007669"/>
    <property type="project" value="InterPro"/>
</dbReference>
<dbReference type="GO" id="GO:0016036">
    <property type="term" value="P:cellular response to phosphate starvation"/>
    <property type="evidence" value="ECO:0007669"/>
    <property type="project" value="TreeGrafter"/>
</dbReference>
<evidence type="ECO:0000313" key="9">
    <source>
        <dbReference type="EMBL" id="QCI27691.1"/>
    </source>
</evidence>
<feature type="transmembrane region" description="Helical" evidence="7">
    <location>
        <begin position="12"/>
        <end position="32"/>
    </location>
</feature>
<organism evidence="10 11">
    <name type="scientific">Caminibacter pacificus</name>
    <dbReference type="NCBI Taxonomy" id="1424653"/>
    <lineage>
        <taxon>Bacteria</taxon>
        <taxon>Pseudomonadati</taxon>
        <taxon>Campylobacterota</taxon>
        <taxon>Epsilonproteobacteria</taxon>
        <taxon>Nautiliales</taxon>
        <taxon>Nautiliaceae</taxon>
        <taxon>Caminibacter</taxon>
    </lineage>
</organism>
<dbReference type="CDD" id="cd00075">
    <property type="entry name" value="HATPase"/>
    <property type="match status" value="1"/>
</dbReference>
<dbReference type="SUPFAM" id="SSF55874">
    <property type="entry name" value="ATPase domain of HSP90 chaperone/DNA topoisomerase II/histidine kinase"/>
    <property type="match status" value="1"/>
</dbReference>
<accession>A0AAJ4RDA0</accession>
<evidence type="ECO:0000256" key="4">
    <source>
        <dbReference type="ARBA" id="ARBA00022679"/>
    </source>
</evidence>
<dbReference type="RefSeq" id="WP_123352516.1">
    <property type="nucleotide sequence ID" value="NZ_CP027432.2"/>
</dbReference>
<feature type="transmembrane region" description="Helical" evidence="7">
    <location>
        <begin position="137"/>
        <end position="157"/>
    </location>
</feature>
<dbReference type="Gene3D" id="1.10.287.130">
    <property type="match status" value="1"/>
</dbReference>
<dbReference type="Gene3D" id="3.30.565.10">
    <property type="entry name" value="Histidine kinase-like ATPase, C-terminal domain"/>
    <property type="match status" value="1"/>
</dbReference>
<dbReference type="PANTHER" id="PTHR45453">
    <property type="entry name" value="PHOSPHATE REGULON SENSOR PROTEIN PHOR"/>
    <property type="match status" value="1"/>
</dbReference>
<evidence type="ECO:0000256" key="1">
    <source>
        <dbReference type="ARBA" id="ARBA00000085"/>
    </source>
</evidence>
<keyword evidence="12" id="KW-1185">Reference proteome</keyword>
<keyword evidence="7" id="KW-0812">Transmembrane</keyword>
<keyword evidence="5 10" id="KW-0418">Kinase</keyword>
<dbReference type="Pfam" id="PF00512">
    <property type="entry name" value="HisKA"/>
    <property type="match status" value="1"/>
</dbReference>
<keyword evidence="3" id="KW-0597">Phosphoprotein</keyword>
<dbReference type="EMBL" id="CP027432">
    <property type="protein sequence ID" value="QCI27691.1"/>
    <property type="molecule type" value="Genomic_DNA"/>
</dbReference>
<evidence type="ECO:0000256" key="3">
    <source>
        <dbReference type="ARBA" id="ARBA00022553"/>
    </source>
</evidence>
<evidence type="ECO:0000313" key="10">
    <source>
        <dbReference type="EMBL" id="ROR40133.1"/>
    </source>
</evidence>
<dbReference type="InterPro" id="IPR003661">
    <property type="entry name" value="HisK_dim/P_dom"/>
</dbReference>
<keyword evidence="4" id="KW-0808">Transferase</keyword>
<evidence type="ECO:0000313" key="12">
    <source>
        <dbReference type="Proteomes" id="UP000298805"/>
    </source>
</evidence>
<comment type="catalytic activity">
    <reaction evidence="1">
        <text>ATP + protein L-histidine = ADP + protein N-phospho-L-histidine.</text>
        <dbReference type="EC" id="2.7.13.3"/>
    </reaction>
</comment>
<dbReference type="InterPro" id="IPR005467">
    <property type="entry name" value="His_kinase_dom"/>
</dbReference>
<name>A0AAJ4RDA0_9BACT</name>
<evidence type="ECO:0000259" key="8">
    <source>
        <dbReference type="PROSITE" id="PS50109"/>
    </source>
</evidence>
<evidence type="ECO:0000256" key="6">
    <source>
        <dbReference type="ARBA" id="ARBA00023012"/>
    </source>
</evidence>
<dbReference type="InterPro" id="IPR003594">
    <property type="entry name" value="HATPase_dom"/>
</dbReference>
<reference evidence="12" key="1">
    <citation type="submission" date="2018-03" db="EMBL/GenBank/DDBJ databases">
        <title>A comparative analysis of the Nautiliaceae.</title>
        <authorList>
            <person name="Grosche A."/>
            <person name="Smedile F."/>
            <person name="Vetriani C."/>
        </authorList>
    </citation>
    <scope>NUCLEOTIDE SEQUENCE [LARGE SCALE GENOMIC DNA]</scope>
    <source>
        <strain evidence="12">TB6</strain>
    </source>
</reference>
<dbReference type="Proteomes" id="UP000298805">
    <property type="component" value="Chromosome"/>
</dbReference>
<dbReference type="InterPro" id="IPR036097">
    <property type="entry name" value="HisK_dim/P_sf"/>
</dbReference>
<gene>
    <name evidence="9" type="ORF">C6V80_01545</name>
    <name evidence="10" type="ORF">EDC58_1118</name>
</gene>
<dbReference type="GO" id="GO:0004721">
    <property type="term" value="F:phosphoprotein phosphatase activity"/>
    <property type="evidence" value="ECO:0007669"/>
    <property type="project" value="TreeGrafter"/>
</dbReference>
<dbReference type="InterPro" id="IPR004358">
    <property type="entry name" value="Sig_transdc_His_kin-like_C"/>
</dbReference>
<dbReference type="InterPro" id="IPR050351">
    <property type="entry name" value="BphY/WalK/GraS-like"/>
</dbReference>
<dbReference type="AlphaFoldDB" id="A0AAJ4RDA0"/>
<dbReference type="PRINTS" id="PR00344">
    <property type="entry name" value="BCTRLSENSOR"/>
</dbReference>
<dbReference type="Pfam" id="PF02518">
    <property type="entry name" value="HATPase_c"/>
    <property type="match status" value="1"/>
</dbReference>
<proteinExistence type="predicted"/>
<evidence type="ECO:0000256" key="7">
    <source>
        <dbReference type="SAM" id="Phobius"/>
    </source>
</evidence>
<dbReference type="PROSITE" id="PS50109">
    <property type="entry name" value="HIS_KIN"/>
    <property type="match status" value="1"/>
</dbReference>
<dbReference type="FunFam" id="3.30.565.10:FF:000006">
    <property type="entry name" value="Sensor histidine kinase WalK"/>
    <property type="match status" value="1"/>
</dbReference>